<dbReference type="Proteomes" id="UP001140453">
    <property type="component" value="Unassembled WGS sequence"/>
</dbReference>
<keyword evidence="2" id="KW-0732">Signal</keyword>
<dbReference type="EMBL" id="JAPEVB010000004">
    <property type="protein sequence ID" value="KAJ4388891.1"/>
    <property type="molecule type" value="Genomic_DNA"/>
</dbReference>
<feature type="chain" id="PRO_5040962139" description="Mid2 domain-containing protein" evidence="2">
    <location>
        <begin position="27"/>
        <end position="684"/>
    </location>
</feature>
<accession>A0A9W8YPG9</accession>
<organism evidence="4 5">
    <name type="scientific">Gnomoniopsis smithogilvyi</name>
    <dbReference type="NCBI Taxonomy" id="1191159"/>
    <lineage>
        <taxon>Eukaryota</taxon>
        <taxon>Fungi</taxon>
        <taxon>Dikarya</taxon>
        <taxon>Ascomycota</taxon>
        <taxon>Pezizomycotina</taxon>
        <taxon>Sordariomycetes</taxon>
        <taxon>Sordariomycetidae</taxon>
        <taxon>Diaporthales</taxon>
        <taxon>Gnomoniaceae</taxon>
        <taxon>Gnomoniopsis</taxon>
    </lineage>
</organism>
<feature type="domain" description="Mid2" evidence="3">
    <location>
        <begin position="565"/>
        <end position="621"/>
    </location>
</feature>
<evidence type="ECO:0000256" key="2">
    <source>
        <dbReference type="SAM" id="SignalP"/>
    </source>
</evidence>
<keyword evidence="1" id="KW-0472">Membrane</keyword>
<dbReference type="AlphaFoldDB" id="A0A9W8YPG9"/>
<proteinExistence type="predicted"/>
<evidence type="ECO:0000259" key="3">
    <source>
        <dbReference type="Pfam" id="PF04478"/>
    </source>
</evidence>
<gene>
    <name evidence="4" type="ORF">N0V93_006352</name>
</gene>
<dbReference type="InterPro" id="IPR007567">
    <property type="entry name" value="Mid2_dom"/>
</dbReference>
<comment type="caution">
    <text evidence="4">The sequence shown here is derived from an EMBL/GenBank/DDBJ whole genome shotgun (WGS) entry which is preliminary data.</text>
</comment>
<name>A0A9W8YPG9_9PEZI</name>
<keyword evidence="1" id="KW-0812">Transmembrane</keyword>
<keyword evidence="5" id="KW-1185">Reference proteome</keyword>
<dbReference type="Pfam" id="PF04478">
    <property type="entry name" value="Mid2"/>
    <property type="match status" value="1"/>
</dbReference>
<keyword evidence="1" id="KW-1133">Transmembrane helix</keyword>
<protein>
    <recommendedName>
        <fullName evidence="3">Mid2 domain-containing protein</fullName>
    </recommendedName>
</protein>
<evidence type="ECO:0000313" key="5">
    <source>
        <dbReference type="Proteomes" id="UP001140453"/>
    </source>
</evidence>
<feature type="transmembrane region" description="Helical" evidence="1">
    <location>
        <begin position="586"/>
        <end position="610"/>
    </location>
</feature>
<sequence length="684" mass="72261">MLDHRVYTAVTAILVAVASLTETVAAGLPGFAVEVLDIRRHSVPWNDHILQDIRDSRLVTAVLGRASPDIYKTNASLDLSWSNAELFSYGMLSVSCISCYVKGKAHATLTVSPDFNISSALKVFAQEFVTEIDNITDTTWNTFKNWTEVVVHNTTDAIGYDLEACTIKITSGHCNGEDLKDVDWDALAFPTIPIDFDLDLEDIPGATINLKFDEFELYFELDIALNASSTYTIPLYPKEWSQPAGFEVAGQLVGIVISLDLILALDAEDDISSGVHVKFEDGLSLELALFGSNVSSINLSPGTFEFLPVTVSTTGLILDATLRLGVTSGLEMNTTGFADAFNVGAGATATAFADIAHFRTNITPSDTSVELKARDDTSYSSDCALPVVESYEFGLGAQAGAYVAVLNNTWGPMPSTSVQIFYTTLYSACAISASATASSGIDPTGTSAIQAKRTGPPLLGDRDDASSTMATATLEYTLTNVVCKTSGLSACPPSAQTTSQTTKTSTYTSMVASGVDLTFPATTDTSVSLKSFGAGVKSVSASSGSPSSYVPPTSAASTDSVASGISSAISNAEDGFNGLSESNKKLAVGLSVGLGGALLIGLAVLASFCIKRRRSNGKQTRGGLFGREKTGNDDSRPFLTLTNSSQRIKWDSGSHLGTPRIHERALLCDEPTAYVSPRRPDDAI</sequence>
<evidence type="ECO:0000256" key="1">
    <source>
        <dbReference type="SAM" id="Phobius"/>
    </source>
</evidence>
<feature type="signal peptide" evidence="2">
    <location>
        <begin position="1"/>
        <end position="26"/>
    </location>
</feature>
<dbReference type="OrthoDB" id="4733706at2759"/>
<reference evidence="4" key="1">
    <citation type="submission" date="2022-10" db="EMBL/GenBank/DDBJ databases">
        <title>Tapping the CABI collections for fungal endophytes: first genome assemblies for Collariella, Neodidymelliopsis, Ascochyta clinopodiicola, Didymella pomorum, Didymosphaeria variabile, Neocosmospora piperis and Neocucurbitaria cava.</title>
        <authorList>
            <person name="Hill R."/>
        </authorList>
    </citation>
    <scope>NUCLEOTIDE SEQUENCE</scope>
    <source>
        <strain evidence="4">IMI 355082</strain>
    </source>
</reference>
<evidence type="ECO:0000313" key="4">
    <source>
        <dbReference type="EMBL" id="KAJ4388891.1"/>
    </source>
</evidence>